<feature type="compositionally biased region" description="Basic and acidic residues" evidence="1">
    <location>
        <begin position="14"/>
        <end position="28"/>
    </location>
</feature>
<proteinExistence type="predicted"/>
<comment type="caution">
    <text evidence="2">The sequence shown here is derived from an EMBL/GenBank/DDBJ whole genome shotgun (WGS) entry which is preliminary data.</text>
</comment>
<feature type="compositionally biased region" description="Basic residues" evidence="1">
    <location>
        <begin position="1"/>
        <end position="10"/>
    </location>
</feature>
<dbReference type="SUPFAM" id="SSF50978">
    <property type="entry name" value="WD40 repeat-like"/>
    <property type="match status" value="1"/>
</dbReference>
<dbReference type="EMBL" id="JBJKFK010003198">
    <property type="protein sequence ID" value="KAL3310150.1"/>
    <property type="molecule type" value="Genomic_DNA"/>
</dbReference>
<protein>
    <submittedName>
        <fullName evidence="2">Uncharacterized protein</fullName>
    </submittedName>
</protein>
<keyword evidence="3" id="KW-1185">Reference proteome</keyword>
<reference evidence="2 3" key="1">
    <citation type="submission" date="2024-11" db="EMBL/GenBank/DDBJ databases">
        <title>Adaptive evolution of stress response genes in parasites aligns with host niche diversity.</title>
        <authorList>
            <person name="Hahn C."/>
            <person name="Resl P."/>
        </authorList>
    </citation>
    <scope>NUCLEOTIDE SEQUENCE [LARGE SCALE GENOMIC DNA]</scope>
    <source>
        <strain evidence="2">EGGRZ-B1_66</strain>
        <tissue evidence="2">Body</tissue>
    </source>
</reference>
<dbReference type="InterPro" id="IPR036322">
    <property type="entry name" value="WD40_repeat_dom_sf"/>
</dbReference>
<name>A0ABD2PSH3_9PLAT</name>
<sequence>MKKVRTKPKPKSSVNEDTRNSKASLDSRKKIKKITGGSKTRQTSTRSTCSSVPQDKKDSFGVTEVICSGSTLNKQGMATSIDNYFTVGRDLEKEVSKLDRQNRIKKLVEFDIDGPGEFYNLQPVTDFDLYIQKLSGDKLFNNSTQTSDDKHEKECQTDDIAKSLDQSTQCPYKDKLSRAAKVANAVINDMRAVEKVQYKELSLLPRLPEKLLHLEMILKEKMAFKSQLELQLLSTHVGSESTDLSRMSVSEEMPLLGFEFVLQAGSKFPDLVTLHSVSRGSKACIMKVWQLIREGEAPLLVRELYSPGIIRFDREESQVQFQTSDWISTLCAFECEINLGKFVIAGFSDGVLSIWQVDKAKDLKRRYQPPDYSSVSDDNSHCNCVMSVKPQLSSLKTKDVLLSSIDSEANIKLWLLALQSETPVLRQIHEIASIGRHCQIAGFFEIPEDIYFLIIFQNGQWEFHSKIYGKKRFAINRAKENKKHQRVTSCDLNPISRSHVIVAFDDASISLYSTKFNYLEKRATQAMMSICEKLCWSQLKEDEFYALMIGGQLLQIRWTSTSPWMTVTELACSSVLDFSLSSPIYDLKQTPLMILVSLTQDLHFSLVKPRKPTHIERIDSICDPLISIRDQCNC</sequence>
<feature type="compositionally biased region" description="Low complexity" evidence="1">
    <location>
        <begin position="34"/>
        <end position="51"/>
    </location>
</feature>
<gene>
    <name evidence="2" type="ORF">Ciccas_011290</name>
</gene>
<dbReference type="Proteomes" id="UP001626550">
    <property type="component" value="Unassembled WGS sequence"/>
</dbReference>
<accession>A0ABD2PSH3</accession>
<dbReference type="AlphaFoldDB" id="A0ABD2PSH3"/>
<evidence type="ECO:0000256" key="1">
    <source>
        <dbReference type="SAM" id="MobiDB-lite"/>
    </source>
</evidence>
<feature type="region of interest" description="Disordered" evidence="1">
    <location>
        <begin position="1"/>
        <end position="56"/>
    </location>
</feature>
<evidence type="ECO:0000313" key="3">
    <source>
        <dbReference type="Proteomes" id="UP001626550"/>
    </source>
</evidence>
<organism evidence="2 3">
    <name type="scientific">Cichlidogyrus casuarinus</name>
    <dbReference type="NCBI Taxonomy" id="1844966"/>
    <lineage>
        <taxon>Eukaryota</taxon>
        <taxon>Metazoa</taxon>
        <taxon>Spiralia</taxon>
        <taxon>Lophotrochozoa</taxon>
        <taxon>Platyhelminthes</taxon>
        <taxon>Monogenea</taxon>
        <taxon>Monopisthocotylea</taxon>
        <taxon>Dactylogyridea</taxon>
        <taxon>Ancyrocephalidae</taxon>
        <taxon>Cichlidogyrus</taxon>
    </lineage>
</organism>
<evidence type="ECO:0000313" key="2">
    <source>
        <dbReference type="EMBL" id="KAL3310150.1"/>
    </source>
</evidence>